<sequence>MLNKRFPEKRAFITGGASGLGLAYAKKLARNNWRVAIADINEQRLEEAKLELEALGATVITLVVDVTSKEQQQDAADQLEQVWGGVDLVFNNAGIGSCGKLNEHDDEEWHRVINIDLWSVIHGCRIFAPLLKRTGGGHIINTASSAGTLCLAEMAGYNVAKSGVVALSETLNVELSTDNIGVTVVCPTVLKTNIGESLKGETNFEKNIAQQINESKFTPEMVADKTFEGILKNKLYVMPQNDARWVWTIKRWMPEKFTKLMTYLYKNRKWIYSHLD</sequence>
<keyword evidence="2" id="KW-0521">NADP</keyword>
<dbReference type="Gene3D" id="3.40.50.720">
    <property type="entry name" value="NAD(P)-binding Rossmann-like Domain"/>
    <property type="match status" value="1"/>
</dbReference>
<dbReference type="PANTHER" id="PTHR43391">
    <property type="entry name" value="RETINOL DEHYDROGENASE-RELATED"/>
    <property type="match status" value="1"/>
</dbReference>
<dbReference type="Proteomes" id="UP001248581">
    <property type="component" value="Chromosome"/>
</dbReference>
<evidence type="ECO:0000256" key="1">
    <source>
        <dbReference type="ARBA" id="ARBA00006484"/>
    </source>
</evidence>
<dbReference type="RefSeq" id="WP_348386291.1">
    <property type="nucleotide sequence ID" value="NZ_CP134146.1"/>
</dbReference>
<dbReference type="Pfam" id="PF00106">
    <property type="entry name" value="adh_short"/>
    <property type="match status" value="1"/>
</dbReference>
<organism evidence="6 7">
    <name type="scientific">Thalassotalea nanhaiensis</name>
    <dbReference type="NCBI Taxonomy" id="3065648"/>
    <lineage>
        <taxon>Bacteria</taxon>
        <taxon>Pseudomonadati</taxon>
        <taxon>Pseudomonadota</taxon>
        <taxon>Gammaproteobacteria</taxon>
        <taxon>Alteromonadales</taxon>
        <taxon>Colwelliaceae</taxon>
        <taxon>Thalassotalea</taxon>
    </lineage>
</organism>
<evidence type="ECO:0000313" key="6">
    <source>
        <dbReference type="EMBL" id="WNC67127.1"/>
    </source>
</evidence>
<dbReference type="SMART" id="SM00822">
    <property type="entry name" value="PKS_KR"/>
    <property type="match status" value="1"/>
</dbReference>
<evidence type="ECO:0000259" key="5">
    <source>
        <dbReference type="SMART" id="SM00822"/>
    </source>
</evidence>
<dbReference type="InterPro" id="IPR057326">
    <property type="entry name" value="KR_dom"/>
</dbReference>
<evidence type="ECO:0000256" key="2">
    <source>
        <dbReference type="ARBA" id="ARBA00022857"/>
    </source>
</evidence>
<keyword evidence="7" id="KW-1185">Reference proteome</keyword>
<name>A0ABY9TE99_9GAMM</name>
<comment type="similarity">
    <text evidence="1 4">Belongs to the short-chain dehydrogenases/reductases (SDR) family.</text>
</comment>
<dbReference type="SUPFAM" id="SSF51735">
    <property type="entry name" value="NAD(P)-binding Rossmann-fold domains"/>
    <property type="match status" value="1"/>
</dbReference>
<feature type="domain" description="Ketoreductase" evidence="5">
    <location>
        <begin position="9"/>
        <end position="183"/>
    </location>
</feature>
<dbReference type="PANTHER" id="PTHR43391:SF14">
    <property type="entry name" value="DEHYDROGENASE_REDUCTASE SDR FAMILY PROTEIN 7-LIKE"/>
    <property type="match status" value="1"/>
</dbReference>
<keyword evidence="3" id="KW-0560">Oxidoreductase</keyword>
<dbReference type="PRINTS" id="PR00080">
    <property type="entry name" value="SDRFAMILY"/>
</dbReference>
<gene>
    <name evidence="6" type="ORF">RI845_11385</name>
</gene>
<protein>
    <submittedName>
        <fullName evidence="6">SDR family NAD(P)-dependent oxidoreductase</fullName>
    </submittedName>
</protein>
<proteinExistence type="inferred from homology"/>
<evidence type="ECO:0000313" key="7">
    <source>
        <dbReference type="Proteomes" id="UP001248581"/>
    </source>
</evidence>
<dbReference type="InterPro" id="IPR036291">
    <property type="entry name" value="NAD(P)-bd_dom_sf"/>
</dbReference>
<dbReference type="CDD" id="cd05233">
    <property type="entry name" value="SDR_c"/>
    <property type="match status" value="1"/>
</dbReference>
<dbReference type="InterPro" id="IPR002347">
    <property type="entry name" value="SDR_fam"/>
</dbReference>
<dbReference type="PRINTS" id="PR00081">
    <property type="entry name" value="GDHRDH"/>
</dbReference>
<evidence type="ECO:0000256" key="3">
    <source>
        <dbReference type="ARBA" id="ARBA00023002"/>
    </source>
</evidence>
<reference evidence="7" key="1">
    <citation type="submission" date="2023-09" db="EMBL/GenBank/DDBJ databases">
        <authorList>
            <person name="Zhang C."/>
        </authorList>
    </citation>
    <scope>NUCLEOTIDE SEQUENCE [LARGE SCALE GENOMIC DNA]</scope>
    <source>
        <strain evidence="7">SQ345</strain>
    </source>
</reference>
<evidence type="ECO:0000256" key="4">
    <source>
        <dbReference type="RuleBase" id="RU000363"/>
    </source>
</evidence>
<dbReference type="EMBL" id="CP134146">
    <property type="protein sequence ID" value="WNC67127.1"/>
    <property type="molecule type" value="Genomic_DNA"/>
</dbReference>
<accession>A0ABY9TE99</accession>